<dbReference type="Pfam" id="PF12689">
    <property type="entry name" value="Acid_PPase"/>
    <property type="match status" value="2"/>
</dbReference>
<gene>
    <name evidence="1" type="ORF">OC842_005992</name>
</gene>
<dbReference type="PANTHER" id="PTHR17901">
    <property type="entry name" value="MAGNESIUM-DEPENDENT PHOSPHATASE 1 MDP1"/>
    <property type="match status" value="1"/>
</dbReference>
<keyword evidence="2" id="KW-1185">Reference proteome</keyword>
<dbReference type="InterPro" id="IPR023214">
    <property type="entry name" value="HAD_sf"/>
</dbReference>
<accession>A0AAN6G9B7</accession>
<dbReference type="PANTHER" id="PTHR17901:SF14">
    <property type="entry name" value="MAGNESIUM-DEPENDENT PHOSPHATASE 1"/>
    <property type="match status" value="1"/>
</dbReference>
<reference evidence="1" key="1">
    <citation type="journal article" date="2023" name="PhytoFront">
        <title>Draft Genome Resources of Seven Strains of Tilletia horrida, Causal Agent of Kernel Smut of Rice.</title>
        <authorList>
            <person name="Khanal S."/>
            <person name="Antony Babu S."/>
            <person name="Zhou X.G."/>
        </authorList>
    </citation>
    <scope>NUCLEOTIDE SEQUENCE</scope>
    <source>
        <strain evidence="1">TX3</strain>
    </source>
</reference>
<name>A0AAN6G9B7_9BASI</name>
<dbReference type="SUPFAM" id="SSF56784">
    <property type="entry name" value="HAD-like"/>
    <property type="match status" value="1"/>
</dbReference>
<dbReference type="EMBL" id="JAPDMQ010000481">
    <property type="protein sequence ID" value="KAK0523914.1"/>
    <property type="molecule type" value="Genomic_DNA"/>
</dbReference>
<dbReference type="AlphaFoldDB" id="A0AAN6G9B7"/>
<dbReference type="Gene3D" id="3.40.50.1000">
    <property type="entry name" value="HAD superfamily/HAD-like"/>
    <property type="match status" value="2"/>
</dbReference>
<dbReference type="InterPro" id="IPR036412">
    <property type="entry name" value="HAD-like_sf"/>
</dbReference>
<organism evidence="1 2">
    <name type="scientific">Tilletia horrida</name>
    <dbReference type="NCBI Taxonomy" id="155126"/>
    <lineage>
        <taxon>Eukaryota</taxon>
        <taxon>Fungi</taxon>
        <taxon>Dikarya</taxon>
        <taxon>Basidiomycota</taxon>
        <taxon>Ustilaginomycotina</taxon>
        <taxon>Exobasidiomycetes</taxon>
        <taxon>Tilletiales</taxon>
        <taxon>Tilletiaceae</taxon>
        <taxon>Tilletia</taxon>
    </lineage>
</organism>
<protein>
    <recommendedName>
        <fullName evidence="3">Magnesium-dependent phosphatase-1</fullName>
    </recommendedName>
</protein>
<proteinExistence type="predicted"/>
<sequence>MPRRRDHAGPVDAAALTASLEELKQSGPLPSHFVFDLDYTLWPCWVDTHVDPPLKRRKDDINTVHDRSGTPLSFFPHVPRYEGSSWKTMPRLKRSEASLSPRYIYPGSKIRHFKSIQKALGGNYEDMIFFDDEFRNAEVSRELGVHFVEVGHSGTDLATFVRGVKEWQAKRRAREGDPNAGSALL</sequence>
<comment type="caution">
    <text evidence="1">The sequence shown here is derived from an EMBL/GenBank/DDBJ whole genome shotgun (WGS) entry which is preliminary data.</text>
</comment>
<evidence type="ECO:0008006" key="3">
    <source>
        <dbReference type="Google" id="ProtNLM"/>
    </source>
</evidence>
<evidence type="ECO:0000313" key="2">
    <source>
        <dbReference type="Proteomes" id="UP001176521"/>
    </source>
</evidence>
<dbReference type="GO" id="GO:0003993">
    <property type="term" value="F:acid phosphatase activity"/>
    <property type="evidence" value="ECO:0007669"/>
    <property type="project" value="TreeGrafter"/>
</dbReference>
<dbReference type="InterPro" id="IPR010036">
    <property type="entry name" value="MDP_1_eu_arc"/>
</dbReference>
<evidence type="ECO:0000313" key="1">
    <source>
        <dbReference type="EMBL" id="KAK0523914.1"/>
    </source>
</evidence>
<dbReference type="Proteomes" id="UP001176521">
    <property type="component" value="Unassembled WGS sequence"/>
</dbReference>